<keyword evidence="1" id="KW-0732">Signal</keyword>
<protein>
    <submittedName>
        <fullName evidence="2">YqzG/YhdC family protein</fullName>
    </submittedName>
</protein>
<feature type="signal peptide" evidence="1">
    <location>
        <begin position="1"/>
        <end position="21"/>
    </location>
</feature>
<dbReference type="Pfam" id="PF13028">
    <property type="entry name" value="DUF3889"/>
    <property type="match status" value="1"/>
</dbReference>
<dbReference type="Gene3D" id="3.10.450.390">
    <property type="entry name" value="Protein of unknown function DUF3889"/>
    <property type="match status" value="1"/>
</dbReference>
<proteinExistence type="predicted"/>
<accession>A0A9J6ZIV5</accession>
<dbReference type="EMBL" id="CP097899">
    <property type="protein sequence ID" value="URN95657.1"/>
    <property type="molecule type" value="Genomic_DNA"/>
</dbReference>
<evidence type="ECO:0000256" key="1">
    <source>
        <dbReference type="SAM" id="SignalP"/>
    </source>
</evidence>
<sequence length="101" mass="11850">MRKLMISLLTLLIMFAVSVEAEPEYAKWGSIAVDATQKRYSADIIDYKYIGRKDLTTYKCEEKFKLWIRNKEGKEFEVYVSIQFDSSTEKIQSIQFSESTQ</sequence>
<dbReference type="AlphaFoldDB" id="A0A9J6ZIV5"/>
<dbReference type="InterPro" id="IPR024987">
    <property type="entry name" value="DUF3889"/>
</dbReference>
<feature type="chain" id="PRO_5039887294" evidence="1">
    <location>
        <begin position="22"/>
        <end position="101"/>
    </location>
</feature>
<evidence type="ECO:0000313" key="2">
    <source>
        <dbReference type="EMBL" id="URN95657.1"/>
    </source>
</evidence>
<dbReference type="KEGG" id="plig:NAG76_05275"/>
<evidence type="ECO:0000313" key="3">
    <source>
        <dbReference type="Proteomes" id="UP001056756"/>
    </source>
</evidence>
<gene>
    <name evidence="2" type="ORF">NAG76_05275</name>
</gene>
<name>A0A9J6ZIV5_9BACL</name>
<reference evidence="2" key="1">
    <citation type="submission" date="2022-05" db="EMBL/GenBank/DDBJ databases">
        <title>Novel bacterial taxa in a minimal lignocellulolytic consortium and its capacity to transform plastics disclosed by genome-resolved metagenomics.</title>
        <authorList>
            <person name="Rodriguez C.A.D."/>
            <person name="Diaz-Garcia L."/>
            <person name="Herrera K."/>
            <person name="Tarazona N.A."/>
            <person name="Sproer C."/>
            <person name="Overmann J."/>
            <person name="Jimenez D.J."/>
        </authorList>
    </citation>
    <scope>NUCLEOTIDE SEQUENCE</scope>
    <source>
        <strain evidence="2">MAG5</strain>
    </source>
</reference>
<organism evidence="2 3">
    <name type="scientific">Candidatus Pristimantibacillus lignocellulolyticus</name>
    <dbReference type="NCBI Taxonomy" id="2994561"/>
    <lineage>
        <taxon>Bacteria</taxon>
        <taxon>Bacillati</taxon>
        <taxon>Bacillota</taxon>
        <taxon>Bacilli</taxon>
        <taxon>Bacillales</taxon>
        <taxon>Paenibacillaceae</taxon>
        <taxon>Candidatus Pristimantibacillus</taxon>
    </lineage>
</organism>
<dbReference type="Proteomes" id="UP001056756">
    <property type="component" value="Chromosome"/>
</dbReference>